<dbReference type="EMBL" id="JARKIK010000039">
    <property type="protein sequence ID" value="KAK8738525.1"/>
    <property type="molecule type" value="Genomic_DNA"/>
</dbReference>
<reference evidence="2" key="2">
    <citation type="submission" date="2024-01" db="EMBL/GenBank/DDBJ databases">
        <authorList>
            <person name="He J."/>
            <person name="Wang M."/>
            <person name="Zheng J."/>
            <person name="Liu Z."/>
        </authorList>
    </citation>
    <scope>NUCLEOTIDE SEQUENCE</scope>
    <source>
        <strain evidence="2">ZL_2023a</strain>
        <tissue evidence="2">Muscle</tissue>
    </source>
</reference>
<protein>
    <submittedName>
        <fullName evidence="2">Uncharacterized protein</fullName>
    </submittedName>
</protein>
<organism evidence="2 3">
    <name type="scientific">Cherax quadricarinatus</name>
    <name type="common">Australian red claw crayfish</name>
    <dbReference type="NCBI Taxonomy" id="27406"/>
    <lineage>
        <taxon>Eukaryota</taxon>
        <taxon>Metazoa</taxon>
        <taxon>Ecdysozoa</taxon>
        <taxon>Arthropoda</taxon>
        <taxon>Crustacea</taxon>
        <taxon>Multicrustacea</taxon>
        <taxon>Malacostraca</taxon>
        <taxon>Eumalacostraca</taxon>
        <taxon>Eucarida</taxon>
        <taxon>Decapoda</taxon>
        <taxon>Pleocyemata</taxon>
        <taxon>Astacidea</taxon>
        <taxon>Parastacoidea</taxon>
        <taxon>Parastacidae</taxon>
        <taxon>Cherax</taxon>
    </lineage>
</organism>
<sequence length="182" mass="19450">MRHPQNGRRDIENYFSSLKSPTRAPHEGHFGVLPVENGVGGASSSHSSSSSSSSKNGSQRASHYLPPSTPPAGVNGAAATPRRHNPHIYAEPHARPKLGTNGTAHKSSKDSGYYSCEFLDQNPYAGSAKDSGGKVSSSQTSRSLGRHLPPSDSGVFTLSHLYNRPSQYSFNGEQEGIYDNII</sequence>
<dbReference type="AlphaFoldDB" id="A0AAW0X1W7"/>
<accession>A0AAW0X1W7</accession>
<dbReference type="EMBL" id="JARKIK010000039">
    <property type="protein sequence ID" value="KAK8738521.1"/>
    <property type="molecule type" value="Genomic_DNA"/>
</dbReference>
<feature type="region of interest" description="Disordered" evidence="1">
    <location>
        <begin position="1"/>
        <end position="112"/>
    </location>
</feature>
<evidence type="ECO:0000313" key="2">
    <source>
        <dbReference type="EMBL" id="KAK8738525.1"/>
    </source>
</evidence>
<feature type="compositionally biased region" description="Polar residues" evidence="1">
    <location>
        <begin position="134"/>
        <end position="143"/>
    </location>
</feature>
<feature type="region of interest" description="Disordered" evidence="1">
    <location>
        <begin position="124"/>
        <end position="151"/>
    </location>
</feature>
<dbReference type="EMBL" id="JARKIK010000039">
    <property type="protein sequence ID" value="KAK8738523.1"/>
    <property type="molecule type" value="Genomic_DNA"/>
</dbReference>
<comment type="caution">
    <text evidence="2">The sequence shown here is derived from an EMBL/GenBank/DDBJ whole genome shotgun (WGS) entry which is preliminary data.</text>
</comment>
<dbReference type="Proteomes" id="UP001445076">
    <property type="component" value="Unassembled WGS sequence"/>
</dbReference>
<reference evidence="2 3" key="1">
    <citation type="journal article" date="2024" name="BMC Genomics">
        <title>Genome assembly of redclaw crayfish (Cherax quadricarinatus) provides insights into its immune adaptation and hypoxia tolerance.</title>
        <authorList>
            <person name="Liu Z."/>
            <person name="Zheng J."/>
            <person name="Li H."/>
            <person name="Fang K."/>
            <person name="Wang S."/>
            <person name="He J."/>
            <person name="Zhou D."/>
            <person name="Weng S."/>
            <person name="Chi M."/>
            <person name="Gu Z."/>
            <person name="He J."/>
            <person name="Li F."/>
            <person name="Wang M."/>
        </authorList>
    </citation>
    <scope>NUCLEOTIDE SEQUENCE [LARGE SCALE GENOMIC DNA]</scope>
    <source>
        <strain evidence="2">ZL_2023a</strain>
    </source>
</reference>
<evidence type="ECO:0000256" key="1">
    <source>
        <dbReference type="SAM" id="MobiDB-lite"/>
    </source>
</evidence>
<keyword evidence="3" id="KW-1185">Reference proteome</keyword>
<evidence type="ECO:0000313" key="3">
    <source>
        <dbReference type="Proteomes" id="UP001445076"/>
    </source>
</evidence>
<proteinExistence type="predicted"/>
<gene>
    <name evidence="2" type="ORF">OTU49_003918</name>
</gene>
<feature type="compositionally biased region" description="Low complexity" evidence="1">
    <location>
        <begin position="43"/>
        <end position="54"/>
    </location>
</feature>
<name>A0AAW0X1W7_CHEQU</name>